<reference evidence="1" key="2">
    <citation type="submission" date="2020-05" db="UniProtKB">
        <authorList>
            <consortium name="EnsemblMetazoa"/>
        </authorList>
    </citation>
    <scope>IDENTIFICATION</scope>
    <source>
        <strain evidence="1">ACHKN1017</strain>
    </source>
</reference>
<dbReference type="AlphaFoldDB" id="A0A182K213"/>
<reference evidence="2" key="1">
    <citation type="submission" date="2013-03" db="EMBL/GenBank/DDBJ databases">
        <title>The Genome Sequence of Anopheles christyi ACHKN1017.</title>
        <authorList>
            <consortium name="The Broad Institute Genomics Platform"/>
            <person name="Neafsey D.E."/>
            <person name="Besansky N."/>
            <person name="Walker B."/>
            <person name="Young S.K."/>
            <person name="Zeng Q."/>
            <person name="Gargeya S."/>
            <person name="Fitzgerald M."/>
            <person name="Haas B."/>
            <person name="Abouelleil A."/>
            <person name="Allen A.W."/>
            <person name="Alvarado L."/>
            <person name="Arachchi H.M."/>
            <person name="Berlin A.M."/>
            <person name="Chapman S.B."/>
            <person name="Gainer-Dewar J."/>
            <person name="Goldberg J."/>
            <person name="Griggs A."/>
            <person name="Gujja S."/>
            <person name="Hansen M."/>
            <person name="Howarth C."/>
            <person name="Imamovic A."/>
            <person name="Ireland A."/>
            <person name="Larimer J."/>
            <person name="McCowan C."/>
            <person name="Murphy C."/>
            <person name="Pearson M."/>
            <person name="Poon T.W."/>
            <person name="Priest M."/>
            <person name="Roberts A."/>
            <person name="Saif S."/>
            <person name="Shea T."/>
            <person name="Sisk P."/>
            <person name="Sykes S."/>
            <person name="Wortman J."/>
            <person name="Nusbaum C."/>
            <person name="Birren B."/>
        </authorList>
    </citation>
    <scope>NUCLEOTIDE SEQUENCE [LARGE SCALE GENOMIC DNA]</scope>
    <source>
        <strain evidence="2">ACHKN1017</strain>
    </source>
</reference>
<protein>
    <submittedName>
        <fullName evidence="1">Uncharacterized protein</fullName>
    </submittedName>
</protein>
<sequence>MKNIKRVAHCLETHDFEQLYVEVLAGGVTMIAQYTPTDTFLDVAFTILKLTQMPFTYTPDFNLNILNNKRV</sequence>
<dbReference type="VEuPathDB" id="VectorBase:ACHR004797"/>
<evidence type="ECO:0000313" key="1">
    <source>
        <dbReference type="EnsemblMetazoa" id="ACHR004797-PA"/>
    </source>
</evidence>
<accession>A0A182K213</accession>
<dbReference type="Proteomes" id="UP000075881">
    <property type="component" value="Unassembled WGS sequence"/>
</dbReference>
<keyword evidence="2" id="KW-1185">Reference proteome</keyword>
<dbReference type="EnsemblMetazoa" id="ACHR004797-RA">
    <property type="protein sequence ID" value="ACHR004797-PA"/>
    <property type="gene ID" value="ACHR004797"/>
</dbReference>
<name>A0A182K213_9DIPT</name>
<organism evidence="1 2">
    <name type="scientific">Anopheles christyi</name>
    <dbReference type="NCBI Taxonomy" id="43041"/>
    <lineage>
        <taxon>Eukaryota</taxon>
        <taxon>Metazoa</taxon>
        <taxon>Ecdysozoa</taxon>
        <taxon>Arthropoda</taxon>
        <taxon>Hexapoda</taxon>
        <taxon>Insecta</taxon>
        <taxon>Pterygota</taxon>
        <taxon>Neoptera</taxon>
        <taxon>Endopterygota</taxon>
        <taxon>Diptera</taxon>
        <taxon>Nematocera</taxon>
        <taxon>Culicoidea</taxon>
        <taxon>Culicidae</taxon>
        <taxon>Anophelinae</taxon>
        <taxon>Anopheles</taxon>
    </lineage>
</organism>
<evidence type="ECO:0000313" key="2">
    <source>
        <dbReference type="Proteomes" id="UP000075881"/>
    </source>
</evidence>
<proteinExistence type="predicted"/>